<keyword evidence="7" id="KW-1185">Reference proteome</keyword>
<dbReference type="AlphaFoldDB" id="A0A6P4J118"/>
<name>A0A6P4J118_DROKI</name>
<comment type="similarity">
    <text evidence="2">Belongs to the PBP/GOBP family.</text>
</comment>
<evidence type="ECO:0000256" key="4">
    <source>
        <dbReference type="ARBA" id="ARBA00022729"/>
    </source>
</evidence>
<dbReference type="OMA" id="HQLNQCI"/>
<evidence type="ECO:0000256" key="6">
    <source>
        <dbReference type="SAM" id="SignalP"/>
    </source>
</evidence>
<dbReference type="SMART" id="SM00708">
    <property type="entry name" value="PhBP"/>
    <property type="match status" value="1"/>
</dbReference>
<dbReference type="CDD" id="cd23992">
    <property type="entry name" value="PBP_GOBP"/>
    <property type="match status" value="1"/>
</dbReference>
<dbReference type="GO" id="GO:0007608">
    <property type="term" value="P:sensory perception of smell"/>
    <property type="evidence" value="ECO:0007669"/>
    <property type="project" value="TreeGrafter"/>
</dbReference>
<dbReference type="GO" id="GO:0005615">
    <property type="term" value="C:extracellular space"/>
    <property type="evidence" value="ECO:0007669"/>
    <property type="project" value="TreeGrafter"/>
</dbReference>
<dbReference type="PANTHER" id="PTHR11857:SF43">
    <property type="entry name" value="GEO07291P1-RELATED"/>
    <property type="match status" value="1"/>
</dbReference>
<feature type="chain" id="PRO_5028110709" evidence="6">
    <location>
        <begin position="23"/>
        <end position="169"/>
    </location>
</feature>
<evidence type="ECO:0000256" key="5">
    <source>
        <dbReference type="ARBA" id="ARBA00023157"/>
    </source>
</evidence>
<feature type="signal peptide" evidence="6">
    <location>
        <begin position="1"/>
        <end position="22"/>
    </location>
</feature>
<accession>A0A6P4J118</accession>
<dbReference type="InterPro" id="IPR036728">
    <property type="entry name" value="PBP_GOBP_sf"/>
</dbReference>
<gene>
    <name evidence="8" type="primary">Obp19c</name>
</gene>
<evidence type="ECO:0000256" key="2">
    <source>
        <dbReference type="ARBA" id="ARBA00008098"/>
    </source>
</evidence>
<evidence type="ECO:0000256" key="1">
    <source>
        <dbReference type="ARBA" id="ARBA00004613"/>
    </source>
</evidence>
<keyword evidence="3" id="KW-0964">Secreted</keyword>
<dbReference type="SUPFAM" id="SSF47565">
    <property type="entry name" value="Insect pheromone/odorant-binding proteins"/>
    <property type="match status" value="1"/>
</dbReference>
<dbReference type="Gene3D" id="1.10.238.20">
    <property type="entry name" value="Pheromone/general odorant binding protein domain"/>
    <property type="match status" value="1"/>
</dbReference>
<dbReference type="InterPro" id="IPR006170">
    <property type="entry name" value="PBP/GOBP"/>
</dbReference>
<protein>
    <submittedName>
        <fullName evidence="8">General odorant-binding protein 19d</fullName>
    </submittedName>
</protein>
<dbReference type="PANTHER" id="PTHR11857">
    <property type="entry name" value="ODORANT BINDING PROTEIN-RELATED"/>
    <property type="match status" value="1"/>
</dbReference>
<dbReference type="RefSeq" id="XP_017028996.1">
    <property type="nucleotide sequence ID" value="XM_017173507.2"/>
</dbReference>
<dbReference type="GO" id="GO:0005549">
    <property type="term" value="F:odorant binding"/>
    <property type="evidence" value="ECO:0007669"/>
    <property type="project" value="InterPro"/>
</dbReference>
<sequence length="169" mass="18638">MKPFAAIIALLAGILILPSIEGQNQAFDLAKLMPKSGSQPIWTVINRNLPQVQEMINAARKECLQQLGLPKDQRPLMQVASPTAKEKCLMECVLKKIKLMDGNNKLNVGQVEKLASLVTQDNKVAIALSCGMAQTCNRIITVKDSCEAAHQFNQCIGRQLDRNSVKLVW</sequence>
<proteinExistence type="inferred from homology"/>
<evidence type="ECO:0000313" key="7">
    <source>
        <dbReference type="Proteomes" id="UP001652661"/>
    </source>
</evidence>
<dbReference type="Proteomes" id="UP001652661">
    <property type="component" value="Chromosome X"/>
</dbReference>
<comment type="subcellular location">
    <subcellularLocation>
        <location evidence="1">Secreted</location>
    </subcellularLocation>
</comment>
<dbReference type="Pfam" id="PF01395">
    <property type="entry name" value="PBP_GOBP"/>
    <property type="match status" value="1"/>
</dbReference>
<keyword evidence="4 6" id="KW-0732">Signal</keyword>
<reference evidence="8" key="1">
    <citation type="submission" date="2025-08" db="UniProtKB">
        <authorList>
            <consortium name="RefSeq"/>
        </authorList>
    </citation>
    <scope>IDENTIFICATION</scope>
    <source>
        <strain evidence="8">14028-0561.14</strain>
        <tissue evidence="8">Whole fly</tissue>
    </source>
</reference>
<organism evidence="7 8">
    <name type="scientific">Drosophila kikkawai</name>
    <name type="common">Fruit fly</name>
    <dbReference type="NCBI Taxonomy" id="30033"/>
    <lineage>
        <taxon>Eukaryota</taxon>
        <taxon>Metazoa</taxon>
        <taxon>Ecdysozoa</taxon>
        <taxon>Arthropoda</taxon>
        <taxon>Hexapoda</taxon>
        <taxon>Insecta</taxon>
        <taxon>Pterygota</taxon>
        <taxon>Neoptera</taxon>
        <taxon>Endopterygota</taxon>
        <taxon>Diptera</taxon>
        <taxon>Brachycera</taxon>
        <taxon>Muscomorpha</taxon>
        <taxon>Ephydroidea</taxon>
        <taxon>Drosophilidae</taxon>
        <taxon>Drosophila</taxon>
        <taxon>Sophophora</taxon>
    </lineage>
</organism>
<evidence type="ECO:0000313" key="8">
    <source>
        <dbReference type="RefSeq" id="XP_017028996.1"/>
    </source>
</evidence>
<keyword evidence="5" id="KW-1015">Disulfide bond</keyword>
<dbReference type="OrthoDB" id="8004770at2759"/>
<evidence type="ECO:0000256" key="3">
    <source>
        <dbReference type="ARBA" id="ARBA00022525"/>
    </source>
</evidence>